<dbReference type="Ensembl" id="ENSSPAT00000013024.1">
    <property type="protein sequence ID" value="ENSSPAP00000012808.1"/>
    <property type="gene ID" value="ENSSPAG00000009708.1"/>
</dbReference>
<evidence type="ECO:0000256" key="3">
    <source>
        <dbReference type="ARBA" id="ARBA00022514"/>
    </source>
</evidence>
<comment type="similarity">
    <text evidence="2 9">Belongs to the intercrine beta (chemokine CC) family.</text>
</comment>
<name>A0A3B4ZV95_9TELE</name>
<evidence type="ECO:0000256" key="2">
    <source>
        <dbReference type="ARBA" id="ARBA00010868"/>
    </source>
</evidence>
<keyword evidence="4 9" id="KW-0964">Secreted</keyword>
<keyword evidence="9" id="KW-0145">Chemotaxis</keyword>
<dbReference type="InterPro" id="IPR039809">
    <property type="entry name" value="Chemokine_b/g/d"/>
</dbReference>
<evidence type="ECO:0000256" key="9">
    <source>
        <dbReference type="RuleBase" id="RU361150"/>
    </source>
</evidence>
<dbReference type="PROSITE" id="PS00472">
    <property type="entry name" value="SMALL_CYTOKINES_CC"/>
    <property type="match status" value="1"/>
</dbReference>
<dbReference type="STRING" id="144197.ENSSPAP00000012808"/>
<evidence type="ECO:0000256" key="7">
    <source>
        <dbReference type="ARBA" id="ARBA00044740"/>
    </source>
</evidence>
<dbReference type="SUPFAM" id="SSF54117">
    <property type="entry name" value="Interleukin 8-like chemokines"/>
    <property type="match status" value="1"/>
</dbReference>
<accession>A0A3B4ZV95</accession>
<evidence type="ECO:0000313" key="11">
    <source>
        <dbReference type="Ensembl" id="ENSSPAP00000012808.1"/>
    </source>
</evidence>
<evidence type="ECO:0000259" key="10">
    <source>
        <dbReference type="SMART" id="SM00199"/>
    </source>
</evidence>
<dbReference type="SMART" id="SM00199">
    <property type="entry name" value="SCY"/>
    <property type="match status" value="1"/>
</dbReference>
<dbReference type="InterPro" id="IPR036048">
    <property type="entry name" value="Interleukin_8-like_sf"/>
</dbReference>
<dbReference type="Pfam" id="PF00048">
    <property type="entry name" value="IL8"/>
    <property type="match status" value="1"/>
</dbReference>
<dbReference type="PANTHER" id="PTHR12015">
    <property type="entry name" value="SMALL INDUCIBLE CYTOKINE A"/>
    <property type="match status" value="1"/>
</dbReference>
<dbReference type="GeneTree" id="ENSGT01150000288102"/>
<evidence type="ECO:0000256" key="6">
    <source>
        <dbReference type="ARBA" id="ARBA00023157"/>
    </source>
</evidence>
<reference evidence="11" key="1">
    <citation type="submission" date="2023-09" db="UniProtKB">
        <authorList>
            <consortium name="Ensembl"/>
        </authorList>
    </citation>
    <scope>IDENTIFICATION</scope>
</reference>
<keyword evidence="5" id="KW-0732">Signal</keyword>
<dbReference type="AlphaFoldDB" id="A0A3B4ZV95"/>
<organism evidence="11">
    <name type="scientific">Stegastes partitus</name>
    <name type="common">bicolor damselfish</name>
    <dbReference type="NCBI Taxonomy" id="144197"/>
    <lineage>
        <taxon>Eukaryota</taxon>
        <taxon>Metazoa</taxon>
        <taxon>Chordata</taxon>
        <taxon>Craniata</taxon>
        <taxon>Vertebrata</taxon>
        <taxon>Euteleostomi</taxon>
        <taxon>Actinopterygii</taxon>
        <taxon>Neopterygii</taxon>
        <taxon>Teleostei</taxon>
        <taxon>Neoteleostei</taxon>
        <taxon>Acanthomorphata</taxon>
        <taxon>Ovalentaria</taxon>
        <taxon>Pomacentridae</taxon>
        <taxon>Stegastes</taxon>
    </lineage>
</organism>
<comment type="subunit">
    <text evidence="8">Self-associates. Also heterodimer of MIP-1-alpha(4-69) and MIP-1-beta(3-69). Interacts with CCR1.</text>
</comment>
<evidence type="ECO:0000256" key="8">
    <source>
        <dbReference type="ARBA" id="ARBA00046726"/>
    </source>
</evidence>
<dbReference type="PANTHER" id="PTHR12015:SF183">
    <property type="entry name" value="C-C MOTIF CHEMOKINE 3"/>
    <property type="match status" value="1"/>
</dbReference>
<dbReference type="InterPro" id="IPR000827">
    <property type="entry name" value="Chemokine_CC_CS"/>
</dbReference>
<dbReference type="CDD" id="cd00169">
    <property type="entry name" value="Chemokine"/>
    <property type="match status" value="1"/>
</dbReference>
<keyword evidence="6" id="KW-1015">Disulfide bond</keyword>
<feature type="domain" description="Chemokine interleukin-8-like" evidence="10">
    <location>
        <begin position="30"/>
        <end position="88"/>
    </location>
</feature>
<protein>
    <recommendedName>
        <fullName evidence="9">C-C motif chemokine</fullName>
    </recommendedName>
</protein>
<dbReference type="GO" id="GO:0005615">
    <property type="term" value="C:extracellular space"/>
    <property type="evidence" value="ECO:0007669"/>
    <property type="project" value="UniProtKB-KW"/>
</dbReference>
<comment type="subcellular location">
    <subcellularLocation>
        <location evidence="1 9">Secreted</location>
    </subcellularLocation>
</comment>
<keyword evidence="3 9" id="KW-0202">Cytokine</keyword>
<dbReference type="InterPro" id="IPR001811">
    <property type="entry name" value="Chemokine_IL8-like_dom"/>
</dbReference>
<proteinExistence type="inferred from homology"/>
<evidence type="ECO:0000256" key="5">
    <source>
        <dbReference type="ARBA" id="ARBA00022729"/>
    </source>
</evidence>
<evidence type="ECO:0000256" key="1">
    <source>
        <dbReference type="ARBA" id="ARBA00004613"/>
    </source>
</evidence>
<evidence type="ECO:0000256" key="4">
    <source>
        <dbReference type="ARBA" id="ARBA00022525"/>
    </source>
</evidence>
<dbReference type="GO" id="GO:0008009">
    <property type="term" value="F:chemokine activity"/>
    <property type="evidence" value="ECO:0007669"/>
    <property type="project" value="InterPro"/>
</dbReference>
<dbReference type="GO" id="GO:0006955">
    <property type="term" value="P:immune response"/>
    <property type="evidence" value="ECO:0007669"/>
    <property type="project" value="InterPro"/>
</dbReference>
<comment type="function">
    <text evidence="7">Monokine with inflammatory and chemokinetic properties. Binds to CCR1, CCR4 and CCR5. One of the major HIV-suppressive factors produced by CD8+ T-cells. Recombinant MIP-1-alpha induces a dose-dependent inhibition of different strains of HIV-1, HIV-2, and simian immunodeficiency virus (SIV).</text>
</comment>
<dbReference type="Gene3D" id="2.40.50.40">
    <property type="match status" value="1"/>
</dbReference>
<sequence length="94" mass="10957">LTFRYIYLKYFFRHSDGSSLIVLSFVSRDPQGCCFGHTTSRLNKKHIDSYYITHPRCAMSAVVLITKGYRHICANPSLRWVKDIMNYLDDKSST</sequence>
<dbReference type="FunFam" id="2.40.50.40:FF:000002">
    <property type="entry name" value="C-C motif chemokine"/>
    <property type="match status" value="1"/>
</dbReference>